<feature type="compositionally biased region" description="Gly residues" evidence="1">
    <location>
        <begin position="115"/>
        <end position="138"/>
    </location>
</feature>
<organism evidence="2 3">
    <name type="scientific">Aulographum hederae CBS 113979</name>
    <dbReference type="NCBI Taxonomy" id="1176131"/>
    <lineage>
        <taxon>Eukaryota</taxon>
        <taxon>Fungi</taxon>
        <taxon>Dikarya</taxon>
        <taxon>Ascomycota</taxon>
        <taxon>Pezizomycotina</taxon>
        <taxon>Dothideomycetes</taxon>
        <taxon>Pleosporomycetidae</taxon>
        <taxon>Aulographales</taxon>
        <taxon>Aulographaceae</taxon>
    </lineage>
</organism>
<dbReference type="Proteomes" id="UP000800041">
    <property type="component" value="Unassembled WGS sequence"/>
</dbReference>
<dbReference type="EMBL" id="ML977169">
    <property type="protein sequence ID" value="KAF1984285.1"/>
    <property type="molecule type" value="Genomic_DNA"/>
</dbReference>
<evidence type="ECO:0000313" key="3">
    <source>
        <dbReference type="Proteomes" id="UP000800041"/>
    </source>
</evidence>
<evidence type="ECO:0000256" key="1">
    <source>
        <dbReference type="SAM" id="MobiDB-lite"/>
    </source>
</evidence>
<name>A0A6G1GTN3_9PEZI</name>
<gene>
    <name evidence="2" type="ORF">K402DRAFT_456026</name>
</gene>
<feature type="region of interest" description="Disordered" evidence="1">
    <location>
        <begin position="114"/>
        <end position="160"/>
    </location>
</feature>
<keyword evidence="3" id="KW-1185">Reference proteome</keyword>
<accession>A0A6G1GTN3</accession>
<dbReference type="AlphaFoldDB" id="A0A6G1GTN3"/>
<reference evidence="2" key="1">
    <citation type="journal article" date="2020" name="Stud. Mycol.">
        <title>101 Dothideomycetes genomes: a test case for predicting lifestyles and emergence of pathogens.</title>
        <authorList>
            <person name="Haridas S."/>
            <person name="Albert R."/>
            <person name="Binder M."/>
            <person name="Bloem J."/>
            <person name="Labutti K."/>
            <person name="Salamov A."/>
            <person name="Andreopoulos B."/>
            <person name="Baker S."/>
            <person name="Barry K."/>
            <person name="Bills G."/>
            <person name="Bluhm B."/>
            <person name="Cannon C."/>
            <person name="Castanera R."/>
            <person name="Culley D."/>
            <person name="Daum C."/>
            <person name="Ezra D."/>
            <person name="Gonzalez J."/>
            <person name="Henrissat B."/>
            <person name="Kuo A."/>
            <person name="Liang C."/>
            <person name="Lipzen A."/>
            <person name="Lutzoni F."/>
            <person name="Magnuson J."/>
            <person name="Mondo S."/>
            <person name="Nolan M."/>
            <person name="Ohm R."/>
            <person name="Pangilinan J."/>
            <person name="Park H.-J."/>
            <person name="Ramirez L."/>
            <person name="Alfaro M."/>
            <person name="Sun H."/>
            <person name="Tritt A."/>
            <person name="Yoshinaga Y."/>
            <person name="Zwiers L.-H."/>
            <person name="Turgeon B."/>
            <person name="Goodwin S."/>
            <person name="Spatafora J."/>
            <person name="Crous P."/>
            <person name="Grigoriev I."/>
        </authorList>
    </citation>
    <scope>NUCLEOTIDE SEQUENCE</scope>
    <source>
        <strain evidence="2">CBS 113979</strain>
    </source>
</reference>
<sequence length="165" mass="16236">MHINPPTSGTSVSIIQAQQPHPASKALLYKPLIPAHSSQTTLHSSTHSLPLSLNTSNMWSKNFSVAFLALLSITTVTASPTPQSEAAPPAAGGGGKGPDLAAIMGLLGALAGMAKGKGGSPSAGEGMGGMGGTSGGSESGHSHGGKKKKGRLSGLGGHDHGALVF</sequence>
<protein>
    <submittedName>
        <fullName evidence="2">Uncharacterized protein</fullName>
    </submittedName>
</protein>
<evidence type="ECO:0000313" key="2">
    <source>
        <dbReference type="EMBL" id="KAF1984285.1"/>
    </source>
</evidence>
<proteinExistence type="predicted"/>